<dbReference type="InterPro" id="IPR018113">
    <property type="entry name" value="PTrfase_EIIB_Cys"/>
</dbReference>
<dbReference type="PROSITE" id="PS51098">
    <property type="entry name" value="PTS_EIIB_TYPE_1"/>
    <property type="match status" value="1"/>
</dbReference>
<evidence type="ECO:0000256" key="2">
    <source>
        <dbReference type="ARBA" id="ARBA00022597"/>
    </source>
</evidence>
<dbReference type="PANTHER" id="PTHR30175">
    <property type="entry name" value="PHOSPHOTRANSFERASE SYSTEM TRANSPORT PROTEIN"/>
    <property type="match status" value="1"/>
</dbReference>
<evidence type="ECO:0000256" key="6">
    <source>
        <dbReference type="PROSITE-ProRule" id="PRU00421"/>
    </source>
</evidence>
<accession>A0A4J2FHE3</accession>
<reference evidence="8" key="1">
    <citation type="submission" date="2019-04" db="EMBL/GenBank/DDBJ databases">
        <authorList>
            <consortium name="Pathogen Informatics"/>
        </authorList>
    </citation>
    <scope>NUCLEOTIDE SEQUENCE</scope>
    <source>
        <strain evidence="8">GPSC8</strain>
    </source>
</reference>
<proteinExistence type="predicted"/>
<evidence type="ECO:0000256" key="1">
    <source>
        <dbReference type="ARBA" id="ARBA00022448"/>
    </source>
</evidence>
<keyword evidence="1" id="KW-0813">Transport</keyword>
<evidence type="ECO:0000259" key="7">
    <source>
        <dbReference type="PROSITE" id="PS51098"/>
    </source>
</evidence>
<evidence type="ECO:0000313" key="8">
    <source>
        <dbReference type="EMBL" id="VNQ79716.1"/>
    </source>
</evidence>
<dbReference type="GO" id="GO:0016301">
    <property type="term" value="F:kinase activity"/>
    <property type="evidence" value="ECO:0007669"/>
    <property type="project" value="UniProtKB-KW"/>
</dbReference>
<dbReference type="GO" id="GO:0008982">
    <property type="term" value="F:protein-N(PI)-phosphohistidine-sugar phosphotransferase activity"/>
    <property type="evidence" value="ECO:0007669"/>
    <property type="project" value="InterPro"/>
</dbReference>
<keyword evidence="4" id="KW-0598">Phosphotransferase system</keyword>
<dbReference type="InterPro" id="IPR001996">
    <property type="entry name" value="PTS_IIB_1"/>
</dbReference>
<keyword evidence="3 8" id="KW-0808">Transferase</keyword>
<name>A0A4J2FHE3_STREE</name>
<dbReference type="PANTHER" id="PTHR30175:SF1">
    <property type="entry name" value="PTS SYSTEM ARBUTIN-, CELLOBIOSE-, AND SALICIN-SPECIFIC EIIBC COMPONENT-RELATED"/>
    <property type="match status" value="1"/>
</dbReference>
<keyword evidence="2" id="KW-0762">Sugar transport</keyword>
<evidence type="ECO:0000256" key="3">
    <source>
        <dbReference type="ARBA" id="ARBA00022679"/>
    </source>
</evidence>
<feature type="domain" description="PTS EIIB type-1" evidence="7">
    <location>
        <begin position="4"/>
        <end position="54"/>
    </location>
</feature>
<evidence type="ECO:0000256" key="5">
    <source>
        <dbReference type="ARBA" id="ARBA00022777"/>
    </source>
</evidence>
<feature type="active site" description="Phosphocysteine intermediate; for EIIB activity" evidence="6">
    <location>
        <position position="26"/>
    </location>
</feature>
<dbReference type="GO" id="GO:0090589">
    <property type="term" value="F:protein-phosphocysteine-trehalose phosphotransferase system transporter activity"/>
    <property type="evidence" value="ECO:0007669"/>
    <property type="project" value="TreeGrafter"/>
</dbReference>
<dbReference type="Pfam" id="PF00367">
    <property type="entry name" value="PTS_EIIB"/>
    <property type="match status" value="1"/>
</dbReference>
<dbReference type="InterPro" id="IPR036878">
    <property type="entry name" value="Glu_permease_IIB"/>
</dbReference>
<dbReference type="AlphaFoldDB" id="A0A4J2FHE3"/>
<dbReference type="InterPro" id="IPR050558">
    <property type="entry name" value="PTS_Sugar-Specific_Components"/>
</dbReference>
<dbReference type="PROSITE" id="PS01035">
    <property type="entry name" value="PTS_EIIB_TYPE_1_CYS"/>
    <property type="match status" value="1"/>
</dbReference>
<dbReference type="Gene3D" id="3.30.1360.60">
    <property type="entry name" value="Glucose permease domain IIB"/>
    <property type="match status" value="1"/>
</dbReference>
<dbReference type="SUPFAM" id="SSF55604">
    <property type="entry name" value="Glucose permease domain IIB"/>
    <property type="match status" value="1"/>
</dbReference>
<dbReference type="EC" id="2.7.1.-" evidence="8"/>
<dbReference type="GO" id="GO:0009401">
    <property type="term" value="P:phosphoenolpyruvate-dependent sugar phosphotransferase system"/>
    <property type="evidence" value="ECO:0007669"/>
    <property type="project" value="UniProtKB-KW"/>
</dbReference>
<keyword evidence="5" id="KW-0418">Kinase</keyword>
<gene>
    <name evidence="8" type="ORF">SAMEA2341575_00211</name>
</gene>
<dbReference type="EMBL" id="CAATIR010000001">
    <property type="protein sequence ID" value="VNQ79716.1"/>
    <property type="molecule type" value="Genomic_DNA"/>
</dbReference>
<evidence type="ECO:0000256" key="4">
    <source>
        <dbReference type="ARBA" id="ARBA00022683"/>
    </source>
</evidence>
<sequence>MSYKDTVQKILDVIGGEKNVNRVTHCVTRLRLELKDENLVNDDDVKKIPGVIGL</sequence>
<organism evidence="8">
    <name type="scientific">Streptococcus pneumoniae</name>
    <dbReference type="NCBI Taxonomy" id="1313"/>
    <lineage>
        <taxon>Bacteria</taxon>
        <taxon>Bacillati</taxon>
        <taxon>Bacillota</taxon>
        <taxon>Bacilli</taxon>
        <taxon>Lactobacillales</taxon>
        <taxon>Streptococcaceae</taxon>
        <taxon>Streptococcus</taxon>
    </lineage>
</organism>
<dbReference type="GO" id="GO:0005886">
    <property type="term" value="C:plasma membrane"/>
    <property type="evidence" value="ECO:0007669"/>
    <property type="project" value="TreeGrafter"/>
</dbReference>
<dbReference type="GO" id="GO:0015771">
    <property type="term" value="P:trehalose transport"/>
    <property type="evidence" value="ECO:0007669"/>
    <property type="project" value="TreeGrafter"/>
</dbReference>
<protein>
    <submittedName>
        <fullName evidence="8">PTS system beta-glucoside-specific transporter subunit EIIABC</fullName>
        <ecNumber evidence="8">2.7.1.-</ecNumber>
    </submittedName>
</protein>